<dbReference type="PANTHER" id="PTHR32444">
    <property type="entry name" value="BULB-TYPE LECTIN DOMAIN-CONTAINING PROTEIN"/>
    <property type="match status" value="1"/>
</dbReference>
<gene>
    <name evidence="1" type="ORF">F2Q69_00051853</name>
</gene>
<sequence>MLPRVLQPASLMRVLQPASVGSEWCGREPVLSVYIVARNNRRLLQSRPIGSGDGTLNLNKINYNGTISYLRLGSDGSLKAFSWFDPATYLTWEESFSFFSTYFVRQCGLPSFCGDYGYCDRGMCVACPTPKGLLGWSDQCSPPKATQFCSGGKGKAVNYYKIVGVEHFTGPYVNDGQGPTSVIDCKAKCDRDCKCLGYFYKEKDKKCLLAPLLGTLIKDANTSSVAYIKY</sequence>
<dbReference type="EMBL" id="QGKX02001347">
    <property type="protein sequence ID" value="KAF3522010.1"/>
    <property type="molecule type" value="Genomic_DNA"/>
</dbReference>
<evidence type="ECO:0000313" key="2">
    <source>
        <dbReference type="Proteomes" id="UP000712600"/>
    </source>
</evidence>
<proteinExistence type="predicted"/>
<protein>
    <recommendedName>
        <fullName evidence="3">Apple domain-containing protein</fullName>
    </recommendedName>
</protein>
<dbReference type="Proteomes" id="UP000712600">
    <property type="component" value="Unassembled WGS sequence"/>
</dbReference>
<reference evidence="1" key="1">
    <citation type="submission" date="2019-12" db="EMBL/GenBank/DDBJ databases">
        <title>Genome sequencing and annotation of Brassica cretica.</title>
        <authorList>
            <person name="Studholme D.J."/>
            <person name="Sarris P."/>
        </authorList>
    </citation>
    <scope>NUCLEOTIDE SEQUENCE</scope>
    <source>
        <strain evidence="1">PFS-109/04</strain>
        <tissue evidence="1">Leaf</tissue>
    </source>
</reference>
<dbReference type="GO" id="GO:0009505">
    <property type="term" value="C:plant-type cell wall"/>
    <property type="evidence" value="ECO:0007669"/>
    <property type="project" value="TreeGrafter"/>
</dbReference>
<accession>A0A8S9PQ58</accession>
<name>A0A8S9PQ58_BRACR</name>
<dbReference type="AlphaFoldDB" id="A0A8S9PQ58"/>
<evidence type="ECO:0008006" key="3">
    <source>
        <dbReference type="Google" id="ProtNLM"/>
    </source>
</evidence>
<comment type="caution">
    <text evidence="1">The sequence shown here is derived from an EMBL/GenBank/DDBJ whole genome shotgun (WGS) entry which is preliminary data.</text>
</comment>
<organism evidence="1 2">
    <name type="scientific">Brassica cretica</name>
    <name type="common">Mustard</name>
    <dbReference type="NCBI Taxonomy" id="69181"/>
    <lineage>
        <taxon>Eukaryota</taxon>
        <taxon>Viridiplantae</taxon>
        <taxon>Streptophyta</taxon>
        <taxon>Embryophyta</taxon>
        <taxon>Tracheophyta</taxon>
        <taxon>Spermatophyta</taxon>
        <taxon>Magnoliopsida</taxon>
        <taxon>eudicotyledons</taxon>
        <taxon>Gunneridae</taxon>
        <taxon>Pentapetalae</taxon>
        <taxon>rosids</taxon>
        <taxon>malvids</taxon>
        <taxon>Brassicales</taxon>
        <taxon>Brassicaceae</taxon>
        <taxon>Brassiceae</taxon>
        <taxon>Brassica</taxon>
    </lineage>
</organism>
<dbReference type="PANTHER" id="PTHR32444:SF179">
    <property type="entry name" value="EP1-LIKE GLYCOPROTEIN 2"/>
    <property type="match status" value="1"/>
</dbReference>
<evidence type="ECO:0000313" key="1">
    <source>
        <dbReference type="EMBL" id="KAF3522010.1"/>
    </source>
</evidence>